<dbReference type="STRING" id="7176.B0WJ70"/>
<name>B0WJ70_CULQU</name>
<keyword evidence="7" id="KW-0378">Hydrolase</keyword>
<organism>
    <name type="scientific">Culex quinquefasciatus</name>
    <name type="common">Southern house mosquito</name>
    <name type="synonym">Culex pungens</name>
    <dbReference type="NCBI Taxonomy" id="7176"/>
    <lineage>
        <taxon>Eukaryota</taxon>
        <taxon>Metazoa</taxon>
        <taxon>Ecdysozoa</taxon>
        <taxon>Arthropoda</taxon>
        <taxon>Hexapoda</taxon>
        <taxon>Insecta</taxon>
        <taxon>Pterygota</taxon>
        <taxon>Neoptera</taxon>
        <taxon>Endopterygota</taxon>
        <taxon>Diptera</taxon>
        <taxon>Nematocera</taxon>
        <taxon>Culicoidea</taxon>
        <taxon>Culicidae</taxon>
        <taxon>Culicinae</taxon>
        <taxon>Culicini</taxon>
        <taxon>Culex</taxon>
        <taxon>Culex</taxon>
    </lineage>
</organism>
<accession>B0WJ70</accession>
<reference evidence="10" key="2">
    <citation type="submission" date="2021-02" db="UniProtKB">
        <authorList>
            <consortium name="EnsemblMetazoa"/>
        </authorList>
    </citation>
    <scope>IDENTIFICATION</scope>
    <source>
        <strain evidence="10">JHB</strain>
    </source>
</reference>
<feature type="domain" description="GAF" evidence="8">
    <location>
        <begin position="117"/>
        <end position="279"/>
    </location>
</feature>
<dbReference type="VEuPathDB" id="VectorBase:CPIJ006990"/>
<evidence type="ECO:0000256" key="1">
    <source>
        <dbReference type="ARBA" id="ARBA00001968"/>
    </source>
</evidence>
<dbReference type="Pfam" id="PF01590">
    <property type="entry name" value="GAF"/>
    <property type="match status" value="1"/>
</dbReference>
<keyword evidence="4" id="KW-0140">cGMP</keyword>
<evidence type="ECO:0000256" key="2">
    <source>
        <dbReference type="ARBA" id="ARBA00007648"/>
    </source>
</evidence>
<dbReference type="EnsemblMetazoa" id="CPIJ006990-RA">
    <property type="protein sequence ID" value="CPIJ006990-PA"/>
    <property type="gene ID" value="CPIJ006990"/>
</dbReference>
<dbReference type="VEuPathDB" id="VectorBase:CQUJHB003611"/>
<gene>
    <name evidence="10" type="primary">6039083</name>
    <name evidence="9" type="ORF">CpipJ_CPIJ006990</name>
</gene>
<comment type="similarity">
    <text evidence="2">Belongs to the cyclic nucleotide phosphodiesterase family.</text>
</comment>
<keyword evidence="11" id="KW-1185">Reference proteome</keyword>
<dbReference type="SUPFAM" id="SSF55781">
    <property type="entry name" value="GAF domain-like"/>
    <property type="match status" value="2"/>
</dbReference>
<sequence>MVADGGHQQGYAANLPLQACNGKDNREARKIAPKMVSSNRKVIEKIVSVRVQREANVAKGDCGRFKVLYAGWHLGLLPEKCRSPTARSSISNRSHLADLDEGELFMELIRDVANELDIDVLCHKILVNVSLLTHADRGSLFLVKGPPTGKYLVAKLFDVTQNTPLDEAVRRAKQDELIIPFGVGIAGTVAQTNETINIKEAYQDPRFNSEVDQKTGYKTNIILSMPICNYEGQVIGVAQIINKTNGSPEFTERDTEIFRRYLTFCGIGIQNAQLFEMSVLEYRRNQILLNLARNIFAEQNNLECLVTKIMTEARELLKCERCAVFLLDLDCGEANEAQICGHNVRIRDSGRRRQLPEVVVIASH</sequence>
<keyword evidence="6" id="KW-0677">Repeat</keyword>
<evidence type="ECO:0000313" key="10">
    <source>
        <dbReference type="EnsemblMetazoa" id="CPIJ006990-PA"/>
    </source>
</evidence>
<dbReference type="InterPro" id="IPR003018">
    <property type="entry name" value="GAF"/>
</dbReference>
<evidence type="ECO:0000256" key="4">
    <source>
        <dbReference type="ARBA" id="ARBA00022535"/>
    </source>
</evidence>
<evidence type="ECO:0000256" key="6">
    <source>
        <dbReference type="ARBA" id="ARBA00022737"/>
    </source>
</evidence>
<dbReference type="Proteomes" id="UP000002320">
    <property type="component" value="Unassembled WGS sequence"/>
</dbReference>
<dbReference type="FunFam" id="3.30.450.40:FF:000031">
    <property type="entry name" value="Phosphodiesterase"/>
    <property type="match status" value="1"/>
</dbReference>
<dbReference type="eggNOG" id="KOG3689">
    <property type="taxonomic scope" value="Eukaryota"/>
</dbReference>
<dbReference type="KEGG" id="cqu:CpipJ_CPIJ006990"/>
<dbReference type="AlphaFoldDB" id="B0WJ70"/>
<dbReference type="InterPro" id="IPR029016">
    <property type="entry name" value="GAF-like_dom_sf"/>
</dbReference>
<evidence type="ECO:0000313" key="9">
    <source>
        <dbReference type="EMBL" id="EDS28960.1"/>
    </source>
</evidence>
<dbReference type="Gene3D" id="3.30.450.40">
    <property type="match status" value="2"/>
</dbReference>
<dbReference type="HOGENOM" id="CLU_761320_0_0_1"/>
<keyword evidence="5" id="KW-0479">Metal-binding</keyword>
<dbReference type="GO" id="GO:0046872">
    <property type="term" value="F:metal ion binding"/>
    <property type="evidence" value="ECO:0007669"/>
    <property type="project" value="UniProtKB-KW"/>
</dbReference>
<evidence type="ECO:0000256" key="3">
    <source>
        <dbReference type="ARBA" id="ARBA00012319"/>
    </source>
</evidence>
<protein>
    <recommendedName>
        <fullName evidence="3">3',5'-cyclic-GMP phosphodiesterase</fullName>
        <ecNumber evidence="3">3.1.4.35</ecNumber>
    </recommendedName>
</protein>
<reference evidence="9" key="1">
    <citation type="submission" date="2007-03" db="EMBL/GenBank/DDBJ databases">
        <title>Annotation of Culex pipiens quinquefasciatus.</title>
        <authorList>
            <consortium name="The Broad Institute Genome Sequencing Platform"/>
            <person name="Atkinson P.W."/>
            <person name="Hemingway J."/>
            <person name="Christensen B.M."/>
            <person name="Higgs S."/>
            <person name="Kodira C."/>
            <person name="Hannick L."/>
            <person name="Megy K."/>
            <person name="O'Leary S."/>
            <person name="Pearson M."/>
            <person name="Haas B.J."/>
            <person name="Mauceli E."/>
            <person name="Wortman J.R."/>
            <person name="Lee N.H."/>
            <person name="Guigo R."/>
            <person name="Stanke M."/>
            <person name="Alvarado L."/>
            <person name="Amedeo P."/>
            <person name="Antoine C.H."/>
            <person name="Arensburger P."/>
            <person name="Bidwell S.L."/>
            <person name="Crawford M."/>
            <person name="Camaro F."/>
            <person name="Devon K."/>
            <person name="Engels R."/>
            <person name="Hammond M."/>
            <person name="Howarth C."/>
            <person name="Koehrsen M."/>
            <person name="Lawson D."/>
            <person name="Montgomery P."/>
            <person name="Nene V."/>
            <person name="Nusbaum C."/>
            <person name="Puiu D."/>
            <person name="Romero-Severson J."/>
            <person name="Severson D.W."/>
            <person name="Shumway M."/>
            <person name="Sisk P."/>
            <person name="Stolte C."/>
            <person name="Zeng Q."/>
            <person name="Eisenstadt E."/>
            <person name="Fraser-Liggett C."/>
            <person name="Strausberg R."/>
            <person name="Galagan J."/>
            <person name="Birren B."/>
            <person name="Collins F.H."/>
        </authorList>
    </citation>
    <scope>NUCLEOTIDE SEQUENCE [LARGE SCALE GENOMIC DNA]</scope>
    <source>
        <strain evidence="9">JHB</strain>
    </source>
</reference>
<dbReference type="OrthoDB" id="74705at2759"/>
<proteinExistence type="inferred from homology"/>
<evidence type="ECO:0000313" key="11">
    <source>
        <dbReference type="Proteomes" id="UP000002320"/>
    </source>
</evidence>
<dbReference type="PANTHER" id="PTHR11347">
    <property type="entry name" value="CYCLIC NUCLEOTIDE PHOSPHODIESTERASE"/>
    <property type="match status" value="1"/>
</dbReference>
<dbReference type="GO" id="GO:0047555">
    <property type="term" value="F:3',5'-cyclic-GMP phosphodiesterase activity"/>
    <property type="evidence" value="ECO:0007669"/>
    <property type="project" value="UniProtKB-EC"/>
</dbReference>
<comment type="cofactor">
    <cofactor evidence="1">
        <name>a divalent metal cation</name>
        <dbReference type="ChEBI" id="CHEBI:60240"/>
    </cofactor>
</comment>
<dbReference type="SMART" id="SM00065">
    <property type="entry name" value="GAF"/>
    <property type="match status" value="1"/>
</dbReference>
<evidence type="ECO:0000256" key="7">
    <source>
        <dbReference type="ARBA" id="ARBA00022801"/>
    </source>
</evidence>
<dbReference type="EC" id="3.1.4.35" evidence="3"/>
<dbReference type="OMA" id="NEAQICG"/>
<dbReference type="InParanoid" id="B0WJ70"/>
<evidence type="ECO:0000259" key="8">
    <source>
        <dbReference type="SMART" id="SM00065"/>
    </source>
</evidence>
<evidence type="ECO:0000256" key="5">
    <source>
        <dbReference type="ARBA" id="ARBA00022723"/>
    </source>
</evidence>
<dbReference type="EMBL" id="DS231956">
    <property type="protein sequence ID" value="EDS28960.1"/>
    <property type="molecule type" value="Genomic_DNA"/>
</dbReference>